<evidence type="ECO:0000313" key="2">
    <source>
        <dbReference type="EMBL" id="MEE1877914.1"/>
    </source>
</evidence>
<feature type="transmembrane region" description="Helical" evidence="1">
    <location>
        <begin position="12"/>
        <end position="30"/>
    </location>
</feature>
<name>A0ABU7GFQ1_9SPHN</name>
<organism evidence="2 3">
    <name type="scientific">Altererythrobacter litoralis</name>
    <dbReference type="NCBI Taxonomy" id="3113904"/>
    <lineage>
        <taxon>Bacteria</taxon>
        <taxon>Pseudomonadati</taxon>
        <taxon>Pseudomonadota</taxon>
        <taxon>Alphaproteobacteria</taxon>
        <taxon>Sphingomonadales</taxon>
        <taxon>Erythrobacteraceae</taxon>
        <taxon>Altererythrobacter</taxon>
    </lineage>
</organism>
<dbReference type="Proteomes" id="UP001343492">
    <property type="component" value="Unassembled WGS sequence"/>
</dbReference>
<keyword evidence="3" id="KW-1185">Reference proteome</keyword>
<dbReference type="RefSeq" id="WP_354145015.1">
    <property type="nucleotide sequence ID" value="NZ_JAZDQV010000008.1"/>
</dbReference>
<keyword evidence="1" id="KW-1133">Transmembrane helix</keyword>
<reference evidence="2 3" key="1">
    <citation type="submission" date="2024-01" db="EMBL/GenBank/DDBJ databases">
        <title>The genome sequence of Erythrobacteraceae sp. strain 1XM1-14.</title>
        <authorList>
            <person name="Liu Y."/>
        </authorList>
    </citation>
    <scope>NUCLEOTIDE SEQUENCE [LARGE SCALE GENOMIC DNA]</scope>
    <source>
        <strain evidence="2 3">1XM1-14</strain>
    </source>
</reference>
<comment type="caution">
    <text evidence="2">The sequence shown here is derived from an EMBL/GenBank/DDBJ whole genome shotgun (WGS) entry which is preliminary data.</text>
</comment>
<gene>
    <name evidence="2" type="ORF">VRS74_09495</name>
</gene>
<evidence type="ECO:0000256" key="1">
    <source>
        <dbReference type="SAM" id="Phobius"/>
    </source>
</evidence>
<keyword evidence="1" id="KW-0472">Membrane</keyword>
<dbReference type="EMBL" id="JAZDQV010000008">
    <property type="protein sequence ID" value="MEE1877914.1"/>
    <property type="molecule type" value="Genomic_DNA"/>
</dbReference>
<evidence type="ECO:0000313" key="3">
    <source>
        <dbReference type="Proteomes" id="UP001343492"/>
    </source>
</evidence>
<feature type="transmembrane region" description="Helical" evidence="1">
    <location>
        <begin position="50"/>
        <end position="75"/>
    </location>
</feature>
<accession>A0ABU7GFQ1</accession>
<proteinExistence type="predicted"/>
<protein>
    <submittedName>
        <fullName evidence="2">Uncharacterized protein</fullName>
    </submittedName>
</protein>
<sequence>MDKREAKFRTGIVSAFAFFWVAATVGFYFLPASPHGRMSKVLRTDEGFTIIGGVVFSIFCVFSLIALFSAIRACLGWPAISYNGKVLKEYVVPLRRIPISDVERIEVRSKDALLHLKSGGKRTVNARLVQNHEAFFNRVILD</sequence>
<keyword evidence="1" id="KW-0812">Transmembrane</keyword>